<dbReference type="InterPro" id="IPR037473">
    <property type="entry name" value="Lcp-like"/>
</dbReference>
<proteinExistence type="predicted"/>
<evidence type="ECO:0000259" key="2">
    <source>
        <dbReference type="Pfam" id="PF09995"/>
    </source>
</evidence>
<keyword evidence="1" id="KW-1133">Transmembrane helix</keyword>
<dbReference type="EMBL" id="CAJOBA010051229">
    <property type="protein sequence ID" value="CAF4242534.1"/>
    <property type="molecule type" value="Genomic_DNA"/>
</dbReference>
<feature type="domain" description="ER-bound oxygenase mpaB/mpaB'/Rubber oxygenase catalytic" evidence="2">
    <location>
        <begin position="149"/>
        <end position="353"/>
    </location>
</feature>
<dbReference type="OrthoDB" id="6361347at2759"/>
<dbReference type="Proteomes" id="UP000682733">
    <property type="component" value="Unassembled WGS sequence"/>
</dbReference>
<evidence type="ECO:0000313" key="7">
    <source>
        <dbReference type="Proteomes" id="UP000663829"/>
    </source>
</evidence>
<gene>
    <name evidence="3" type="ORF">GPM918_LOCUS29795</name>
    <name evidence="4" type="ORF">OVA965_LOCUS34678</name>
    <name evidence="5" type="ORF">SRO942_LOCUS30389</name>
    <name evidence="6" type="ORF">TMI583_LOCUS35614</name>
</gene>
<evidence type="ECO:0000313" key="6">
    <source>
        <dbReference type="EMBL" id="CAF4242534.1"/>
    </source>
</evidence>
<dbReference type="EMBL" id="CAJNOK010029399">
    <property type="protein sequence ID" value="CAF1447210.1"/>
    <property type="molecule type" value="Genomic_DNA"/>
</dbReference>
<accession>A0A815FDL4</accession>
<protein>
    <recommendedName>
        <fullName evidence="2">ER-bound oxygenase mpaB/mpaB'/Rubber oxygenase catalytic domain-containing protein</fullName>
    </recommendedName>
</protein>
<dbReference type="EMBL" id="CAJNOQ010013739">
    <property type="protein sequence ID" value="CAF1327783.1"/>
    <property type="molecule type" value="Genomic_DNA"/>
</dbReference>
<name>A0A815FDL4_9BILA</name>
<evidence type="ECO:0000313" key="5">
    <source>
        <dbReference type="EMBL" id="CAF4178866.1"/>
    </source>
</evidence>
<dbReference type="AlphaFoldDB" id="A0A815FDL4"/>
<evidence type="ECO:0000313" key="4">
    <source>
        <dbReference type="EMBL" id="CAF1447210.1"/>
    </source>
</evidence>
<dbReference type="GO" id="GO:0016491">
    <property type="term" value="F:oxidoreductase activity"/>
    <property type="evidence" value="ECO:0007669"/>
    <property type="project" value="InterPro"/>
</dbReference>
<dbReference type="Proteomes" id="UP000681722">
    <property type="component" value="Unassembled WGS sequence"/>
</dbReference>
<dbReference type="Proteomes" id="UP000677228">
    <property type="component" value="Unassembled WGS sequence"/>
</dbReference>
<feature type="transmembrane region" description="Helical" evidence="1">
    <location>
        <begin position="493"/>
        <end position="510"/>
    </location>
</feature>
<keyword evidence="1" id="KW-0812">Transmembrane</keyword>
<dbReference type="PANTHER" id="PTHR37539:SF1">
    <property type="entry name" value="ER-BOUND OXYGENASE MPAB_MPAB'_RUBBER OXYGENASE CATALYTIC DOMAIN-CONTAINING PROTEIN"/>
    <property type="match status" value="1"/>
</dbReference>
<dbReference type="Proteomes" id="UP000663829">
    <property type="component" value="Unassembled WGS sequence"/>
</dbReference>
<keyword evidence="1" id="KW-0472">Membrane</keyword>
<evidence type="ECO:0000256" key="1">
    <source>
        <dbReference type="SAM" id="Phobius"/>
    </source>
</evidence>
<dbReference type="EMBL" id="CAJOBC010051360">
    <property type="protein sequence ID" value="CAF4178866.1"/>
    <property type="molecule type" value="Genomic_DNA"/>
</dbReference>
<dbReference type="PANTHER" id="PTHR37539">
    <property type="entry name" value="SECRETED PROTEIN-RELATED"/>
    <property type="match status" value="1"/>
</dbReference>
<organism evidence="3 7">
    <name type="scientific">Didymodactylos carnosus</name>
    <dbReference type="NCBI Taxonomy" id="1234261"/>
    <lineage>
        <taxon>Eukaryota</taxon>
        <taxon>Metazoa</taxon>
        <taxon>Spiralia</taxon>
        <taxon>Gnathifera</taxon>
        <taxon>Rotifera</taxon>
        <taxon>Eurotatoria</taxon>
        <taxon>Bdelloidea</taxon>
        <taxon>Philodinida</taxon>
        <taxon>Philodinidae</taxon>
        <taxon>Didymodactylos</taxon>
    </lineage>
</organism>
<dbReference type="InterPro" id="IPR018713">
    <property type="entry name" value="MPAB/Lcp_cat_dom"/>
</dbReference>
<sequence>MSSNIFTGVKLGQTYENMGFPFIWTKSHKDGTDLEPLRQIGDPDCDVVMALLHKYLKIEEQDALGLCRKLAKQHIADSRPDSQILYPSDECCLCYEFIQKYSTIPTWVNWASILDGQQFFTRCIVPALISLLYFTLISGFGAPKLSKVLACTGYLSNGCAASYRRLLETNSMIITCLTGTVSILEPNHIGWESCLRVRLLHARIRYMLLNEQHSGIKWDTAEFGIPINQEDLLVTLMGFSFSVLFSFKERMHIRFSAEEEQGYLHVWRYMGWLLGIDDHFNSSETYDKARTLTESILHHIGCPDETSCLLAHQVIKAIAVYLPIPARFEFHSQMVRKLAGDVWADALKLPPGKRLFSFIIEIKFSVFRLVSWLGRNWQHDLPKHAPLIEQQSSLSLLLLHPVFSIKYLLQTNVRPFMLKLNAGRVRLLIRNEYKKIRKHIILDETAEELFNYDFTMHKRYSPNLYTTRVEQQQQTHLSSLTKFTTTSKTDQRSLIVLCIGITLIILLLTIQ</sequence>
<comment type="caution">
    <text evidence="3">The sequence shown here is derived from an EMBL/GenBank/DDBJ whole genome shotgun (WGS) entry which is preliminary data.</text>
</comment>
<evidence type="ECO:0000313" key="3">
    <source>
        <dbReference type="EMBL" id="CAF1327783.1"/>
    </source>
</evidence>
<reference evidence="3" key="1">
    <citation type="submission" date="2021-02" db="EMBL/GenBank/DDBJ databases">
        <authorList>
            <person name="Nowell W R."/>
        </authorList>
    </citation>
    <scope>NUCLEOTIDE SEQUENCE</scope>
</reference>
<dbReference type="Pfam" id="PF09995">
    <property type="entry name" value="MPAB_Lcp_cat"/>
    <property type="match status" value="1"/>
</dbReference>
<keyword evidence="7" id="KW-1185">Reference proteome</keyword>